<dbReference type="AlphaFoldDB" id="A0A0P0Z0U2"/>
<keyword evidence="4" id="KW-0227">DNA damage</keyword>
<feature type="region of interest" description="Disordered" evidence="7">
    <location>
        <begin position="1"/>
        <end position="24"/>
    </location>
</feature>
<evidence type="ECO:0000256" key="6">
    <source>
        <dbReference type="ARBA" id="ARBA00049244"/>
    </source>
</evidence>
<dbReference type="PANTHER" id="PTHR35369:SF2">
    <property type="entry name" value="BLR3025 PROTEIN"/>
    <property type="match status" value="1"/>
</dbReference>
<feature type="domain" description="UmuC" evidence="8">
    <location>
        <begin position="55"/>
        <end position="171"/>
    </location>
</feature>
<feature type="compositionally biased region" description="Basic and acidic residues" evidence="7">
    <location>
        <begin position="1"/>
        <end position="11"/>
    </location>
</feature>
<proteinExistence type="predicted"/>
<sequence>MPDAGPERSEGRGPPTAGLFREATGSAHRAPRAGLLAVAEDGIAAAARTQDDLAPLALYERDGGLVRIVALCERARRAGLARGASLAEARARFPHFAFEPADRGADMRLLDAVADWCDRYTPLVALDGARGLLMDITGCAHLFGGEAAMMADLLARLTAQGLAGQAAIAPSAGPALALAAFVPGTILAAGAELEALRPLPVRALRFPPDTAAILDRLGLRCVGDILSQPRASLGRRFGAAFLDRLDTGTGQATRPISPRRPVPQLIHERRLFEPIGRVEDIEGLILHLATRLKPDLERSGQGARQLELSLFRVDGVVERILLATSRPLRDPERVRRLFSERLKAIGDERDAGYGYDLLRLAVMSMAPLAERQTGFSQSEDSGEALTVLVDRLAARLGPESVLSLAPVASHWPEAAQRLVPGLAPGLVPGLARARDMAPERSLAMRPLRLLHPAEPVEAMAVLPEGEPVRFVWRRAVHRVLRIEGPERIEPEWWRRAVPGAEPEPPRDYFRIEDEEGRRYWMFREGLYGAKEPRWFLHGIFA</sequence>
<feature type="domain" description="DNA polymerase Y-family little finger" evidence="9">
    <location>
        <begin position="264"/>
        <end position="373"/>
    </location>
</feature>
<dbReference type="GO" id="GO:0006281">
    <property type="term" value="P:DNA repair"/>
    <property type="evidence" value="ECO:0007669"/>
    <property type="project" value="InterPro"/>
</dbReference>
<comment type="catalytic activity">
    <reaction evidence="6">
        <text>DNA(n) + a 2'-deoxyribonucleoside 5'-triphosphate = DNA(n+1) + diphosphate</text>
        <dbReference type="Rhea" id="RHEA:22508"/>
        <dbReference type="Rhea" id="RHEA-COMP:17339"/>
        <dbReference type="Rhea" id="RHEA-COMP:17340"/>
        <dbReference type="ChEBI" id="CHEBI:33019"/>
        <dbReference type="ChEBI" id="CHEBI:61560"/>
        <dbReference type="ChEBI" id="CHEBI:173112"/>
        <dbReference type="EC" id="2.7.7.7"/>
    </reaction>
</comment>
<dbReference type="InterPro" id="IPR001126">
    <property type="entry name" value="UmuC"/>
</dbReference>
<evidence type="ECO:0000259" key="8">
    <source>
        <dbReference type="Pfam" id="PF00817"/>
    </source>
</evidence>
<dbReference type="EC" id="2.7.7.7" evidence="3"/>
<dbReference type="InterPro" id="IPR017961">
    <property type="entry name" value="DNA_pol_Y-fam_little_finger"/>
</dbReference>
<dbReference type="PANTHER" id="PTHR35369">
    <property type="entry name" value="BLR3025 PROTEIN-RELATED"/>
    <property type="match status" value="1"/>
</dbReference>
<evidence type="ECO:0000256" key="4">
    <source>
        <dbReference type="ARBA" id="ARBA00022763"/>
    </source>
</evidence>
<protein>
    <recommendedName>
        <fullName evidence="3">DNA-directed DNA polymerase</fullName>
        <ecNumber evidence="3">2.7.7.7</ecNumber>
    </recommendedName>
</protein>
<evidence type="ECO:0000256" key="1">
    <source>
        <dbReference type="ARBA" id="ARBA00001946"/>
    </source>
</evidence>
<evidence type="ECO:0000259" key="9">
    <source>
        <dbReference type="Pfam" id="PF11799"/>
    </source>
</evidence>
<organism evidence="10">
    <name type="scientific">Aureimonas frigidaquae</name>
    <dbReference type="NCBI Taxonomy" id="424757"/>
    <lineage>
        <taxon>Bacteria</taxon>
        <taxon>Pseudomonadati</taxon>
        <taxon>Pseudomonadota</taxon>
        <taxon>Alphaproteobacteria</taxon>
        <taxon>Hyphomicrobiales</taxon>
        <taxon>Aurantimonadaceae</taxon>
        <taxon>Aureimonas</taxon>
    </lineage>
</organism>
<dbReference type="InterPro" id="IPR043502">
    <property type="entry name" value="DNA/RNA_pol_sf"/>
</dbReference>
<evidence type="ECO:0000256" key="3">
    <source>
        <dbReference type="ARBA" id="ARBA00012417"/>
    </source>
</evidence>
<comment type="subunit">
    <text evidence="2">Monomer.</text>
</comment>
<comment type="function">
    <text evidence="5">Poorly processive, error-prone DNA polymerase involved in untargeted mutagenesis. Copies undamaged DNA at stalled replication forks, which arise in vivo from mismatched or misaligned primer ends. These misaligned primers can be extended by PolIV. Exhibits no 3'-5' exonuclease (proofreading) activity. May be involved in translesional synthesis, in conjunction with the beta clamp from PolIII.</text>
</comment>
<accession>A0A0P0Z0U2</accession>
<evidence type="ECO:0000313" key="10">
    <source>
        <dbReference type="EMBL" id="BAT27591.1"/>
    </source>
</evidence>
<dbReference type="RefSeq" id="WP_244490709.1">
    <property type="nucleotide sequence ID" value="NZ_BBWR01000003.1"/>
</dbReference>
<reference evidence="10" key="1">
    <citation type="journal article" date="2015" name="Proc. Natl. Acad. Sci. U.S.A.">
        <title>Bacterial clade with the ribosomal RNA operon on a small plasmid rather than the chromosome.</title>
        <authorList>
            <person name="Anda M."/>
            <person name="Ohtsubo Y."/>
            <person name="Okubo T."/>
            <person name="Sugawara M."/>
            <person name="Nagata Y."/>
            <person name="Tsuda M."/>
            <person name="Minamisawa K."/>
            <person name="Mitsui H."/>
        </authorList>
    </citation>
    <scope>NUCLEOTIDE SEQUENCE</scope>
    <source>
        <strain evidence="10">JCM 14755</strain>
    </source>
</reference>
<dbReference type="EMBL" id="LC066375">
    <property type="protein sequence ID" value="BAT27591.1"/>
    <property type="molecule type" value="Genomic_DNA"/>
</dbReference>
<dbReference type="GO" id="GO:0003684">
    <property type="term" value="F:damaged DNA binding"/>
    <property type="evidence" value="ECO:0007669"/>
    <property type="project" value="InterPro"/>
</dbReference>
<dbReference type="InterPro" id="IPR050356">
    <property type="entry name" value="SulA_CellDiv_inhibitor"/>
</dbReference>
<dbReference type="Pfam" id="PF11799">
    <property type="entry name" value="IMS_C"/>
    <property type="match status" value="1"/>
</dbReference>
<evidence type="ECO:0000256" key="5">
    <source>
        <dbReference type="ARBA" id="ARBA00025589"/>
    </source>
</evidence>
<evidence type="ECO:0000256" key="7">
    <source>
        <dbReference type="SAM" id="MobiDB-lite"/>
    </source>
</evidence>
<comment type="cofactor">
    <cofactor evidence="1">
        <name>Mg(2+)</name>
        <dbReference type="ChEBI" id="CHEBI:18420"/>
    </cofactor>
</comment>
<dbReference type="Pfam" id="PF00817">
    <property type="entry name" value="IMS"/>
    <property type="match status" value="1"/>
</dbReference>
<dbReference type="SUPFAM" id="SSF56672">
    <property type="entry name" value="DNA/RNA polymerases"/>
    <property type="match status" value="1"/>
</dbReference>
<dbReference type="CDD" id="cd03468">
    <property type="entry name" value="PolY_like"/>
    <property type="match status" value="1"/>
</dbReference>
<evidence type="ECO:0000256" key="2">
    <source>
        <dbReference type="ARBA" id="ARBA00011245"/>
    </source>
</evidence>
<name>A0A0P0Z0U2_9HYPH</name>